<name>A0A3A5KZR3_9HYPH</name>
<dbReference type="AlphaFoldDB" id="A0A3A5KZR3"/>
<keyword evidence="3" id="KW-1185">Reference proteome</keyword>
<dbReference type="EMBL" id="QZWZ01000010">
    <property type="protein sequence ID" value="RJT39009.1"/>
    <property type="molecule type" value="Genomic_DNA"/>
</dbReference>
<organism evidence="2 3">
    <name type="scientific">Mesorhizobium waimense</name>
    <dbReference type="NCBI Taxonomy" id="1300307"/>
    <lineage>
        <taxon>Bacteria</taxon>
        <taxon>Pseudomonadati</taxon>
        <taxon>Pseudomonadota</taxon>
        <taxon>Alphaproteobacteria</taxon>
        <taxon>Hyphomicrobiales</taxon>
        <taxon>Phyllobacteriaceae</taxon>
        <taxon>Mesorhizobium</taxon>
    </lineage>
</organism>
<gene>
    <name evidence="2" type="ORF">D3227_15050</name>
</gene>
<keyword evidence="1" id="KW-0732">Signal</keyword>
<dbReference type="RefSeq" id="WP_120014886.1">
    <property type="nucleotide sequence ID" value="NZ_QZWZ01000010.1"/>
</dbReference>
<dbReference type="Proteomes" id="UP000272706">
    <property type="component" value="Unassembled WGS sequence"/>
</dbReference>
<evidence type="ECO:0000256" key="1">
    <source>
        <dbReference type="SAM" id="SignalP"/>
    </source>
</evidence>
<dbReference type="OrthoDB" id="8086430at2"/>
<comment type="caution">
    <text evidence="2">The sequence shown here is derived from an EMBL/GenBank/DDBJ whole genome shotgun (WGS) entry which is preliminary data.</text>
</comment>
<feature type="chain" id="PRO_5017203234" description="DUF680 domain-containing protein" evidence="1">
    <location>
        <begin position="21"/>
        <end position="89"/>
    </location>
</feature>
<reference evidence="2 3" key="1">
    <citation type="submission" date="2018-09" db="EMBL/GenBank/DDBJ databases">
        <title>Mesorhizobium carmichaelinearum sp. nov. isolated from Carmichaelinea spp. root nodules in New Zealand.</title>
        <authorList>
            <person name="De Meyer S.E."/>
        </authorList>
    </citation>
    <scope>NUCLEOTIDE SEQUENCE [LARGE SCALE GENOMIC DNA]</scope>
    <source>
        <strain evidence="2 3">ICMP19557</strain>
    </source>
</reference>
<protein>
    <recommendedName>
        <fullName evidence="4">DUF680 domain-containing protein</fullName>
    </recommendedName>
</protein>
<evidence type="ECO:0000313" key="3">
    <source>
        <dbReference type="Proteomes" id="UP000272706"/>
    </source>
</evidence>
<evidence type="ECO:0000313" key="2">
    <source>
        <dbReference type="EMBL" id="RJT39009.1"/>
    </source>
</evidence>
<feature type="signal peptide" evidence="1">
    <location>
        <begin position="1"/>
        <end position="20"/>
    </location>
</feature>
<proteinExistence type="predicted"/>
<sequence length="89" mass="9089">MMKIVLTTATFLFASGMAFAGSDNYGTDYIPGAGSYPNAGHHSMKSEGAYSVDLSSTASIGTADSAVAQKGNSSFDIPAPGYGQGIWGR</sequence>
<accession>A0A3A5KZR3</accession>
<evidence type="ECO:0008006" key="4">
    <source>
        <dbReference type="Google" id="ProtNLM"/>
    </source>
</evidence>